<evidence type="ECO:0000313" key="6">
    <source>
        <dbReference type="Proteomes" id="UP000284676"/>
    </source>
</evidence>
<dbReference type="SUPFAM" id="SSF69065">
    <property type="entry name" value="RNase III domain-like"/>
    <property type="match status" value="1"/>
</dbReference>
<dbReference type="PIRSF" id="PIRSF005520">
    <property type="entry name" value="UCP005520"/>
    <property type="match status" value="1"/>
</dbReference>
<feature type="domain" description="RNase III" evidence="4">
    <location>
        <begin position="13"/>
        <end position="109"/>
    </location>
</feature>
<keyword evidence="2" id="KW-0255">Endonuclease</keyword>
<dbReference type="GeneID" id="62762327"/>
<reference evidence="5 6" key="1">
    <citation type="submission" date="2018-08" db="EMBL/GenBank/DDBJ databases">
        <title>A genome reference for cultivated species of the human gut microbiota.</title>
        <authorList>
            <person name="Zou Y."/>
            <person name="Xue W."/>
            <person name="Luo G."/>
        </authorList>
    </citation>
    <scope>NUCLEOTIDE SEQUENCE [LARGE SCALE GENOMIC DNA]</scope>
    <source>
        <strain evidence="5 6">AM25-1</strain>
    </source>
</reference>
<dbReference type="RefSeq" id="WP_005885817.1">
    <property type="nucleotide sequence ID" value="NZ_CABMMQ010000005.1"/>
</dbReference>
<dbReference type="InterPro" id="IPR036389">
    <property type="entry name" value="RNase_III_sf"/>
</dbReference>
<dbReference type="InterPro" id="IPR008226">
    <property type="entry name" value="Mini3_fam"/>
</dbReference>
<dbReference type="GO" id="GO:0006396">
    <property type="term" value="P:RNA processing"/>
    <property type="evidence" value="ECO:0007669"/>
    <property type="project" value="InterPro"/>
</dbReference>
<keyword evidence="3" id="KW-0378">Hydrolase</keyword>
<evidence type="ECO:0000259" key="4">
    <source>
        <dbReference type="Pfam" id="PF00636"/>
    </source>
</evidence>
<keyword evidence="1" id="KW-0540">Nuclease</keyword>
<comment type="caution">
    <text evidence="5">The sequence shown here is derived from an EMBL/GenBank/DDBJ whole genome shotgun (WGS) entry which is preliminary data.</text>
</comment>
<evidence type="ECO:0000313" key="5">
    <source>
        <dbReference type="EMBL" id="RHF70563.1"/>
    </source>
</evidence>
<evidence type="ECO:0000256" key="1">
    <source>
        <dbReference type="ARBA" id="ARBA00022722"/>
    </source>
</evidence>
<dbReference type="Pfam" id="PF00636">
    <property type="entry name" value="Ribonuclease_3"/>
    <property type="match status" value="1"/>
</dbReference>
<evidence type="ECO:0000256" key="2">
    <source>
        <dbReference type="ARBA" id="ARBA00022759"/>
    </source>
</evidence>
<protein>
    <submittedName>
        <fullName evidence="5">Mini-ribonuclease 3-like protein</fullName>
    </submittedName>
</protein>
<dbReference type="PANTHER" id="PTHR34276:SF1">
    <property type="entry name" value="MINI-RIBONUCLEASE 3"/>
    <property type="match status" value="1"/>
</dbReference>
<dbReference type="GO" id="GO:0004525">
    <property type="term" value="F:ribonuclease III activity"/>
    <property type="evidence" value="ECO:0007669"/>
    <property type="project" value="InterPro"/>
</dbReference>
<dbReference type="InterPro" id="IPR000999">
    <property type="entry name" value="RNase_III_dom"/>
</dbReference>
<dbReference type="AlphaFoldDB" id="A0A414PPV4"/>
<dbReference type="Proteomes" id="UP000284676">
    <property type="component" value="Unassembled WGS sequence"/>
</dbReference>
<dbReference type="Gene3D" id="1.10.1520.10">
    <property type="entry name" value="Ribonuclease III domain"/>
    <property type="match status" value="1"/>
</dbReference>
<name>A0A414PPV4_FUSMR</name>
<proteinExistence type="predicted"/>
<dbReference type="EMBL" id="QRHL01000024">
    <property type="protein sequence ID" value="RHF70563.1"/>
    <property type="molecule type" value="Genomic_DNA"/>
</dbReference>
<dbReference type="PANTHER" id="PTHR34276">
    <property type="entry name" value="MINI-RIBONUCLEASE 3"/>
    <property type="match status" value="1"/>
</dbReference>
<gene>
    <name evidence="5" type="ORF">DW663_10365</name>
</gene>
<organism evidence="5 6">
    <name type="scientific">Fusobacterium mortiferum</name>
    <dbReference type="NCBI Taxonomy" id="850"/>
    <lineage>
        <taxon>Bacteria</taxon>
        <taxon>Fusobacteriati</taxon>
        <taxon>Fusobacteriota</taxon>
        <taxon>Fusobacteriia</taxon>
        <taxon>Fusobacteriales</taxon>
        <taxon>Fusobacteriaceae</taxon>
        <taxon>Fusobacterium</taxon>
    </lineage>
</organism>
<evidence type="ECO:0000256" key="3">
    <source>
        <dbReference type="ARBA" id="ARBA00022801"/>
    </source>
</evidence>
<sequence>MDNVDLRETSGVVLAYLGDSIWELNIRKYWISKGLNLRNLNRKVKDCVNAKRQSELYREIFPKLEEKFQMLGNRSKNGNIKTFPKSCSVQEYREATAFEALIAGFYIEGRDDLIELAVKLCVEEKKDEV</sequence>
<accession>A0A414PPV4</accession>